<comment type="caution">
    <text evidence="1">The sequence shown here is derived from an EMBL/GenBank/DDBJ whole genome shotgun (WGS) entry which is preliminary data.</text>
</comment>
<sequence>MFTPTNTNSATPIIIETMRMWARLQTAGIIHGVLMKSTTCPTANPGPRERRSDAAHMLQHLRARSYLVWCHES</sequence>
<accession>A0ABP5CRK9</accession>
<reference evidence="2" key="1">
    <citation type="journal article" date="2019" name="Int. J. Syst. Evol. Microbiol.">
        <title>The Global Catalogue of Microorganisms (GCM) 10K type strain sequencing project: providing services to taxonomists for standard genome sequencing and annotation.</title>
        <authorList>
            <consortium name="The Broad Institute Genomics Platform"/>
            <consortium name="The Broad Institute Genome Sequencing Center for Infectious Disease"/>
            <person name="Wu L."/>
            <person name="Ma J."/>
        </authorList>
    </citation>
    <scope>NUCLEOTIDE SEQUENCE [LARGE SCALE GENOMIC DNA]</scope>
    <source>
        <strain evidence="2">JCM 14901</strain>
    </source>
</reference>
<keyword evidence="2" id="KW-1185">Reference proteome</keyword>
<dbReference type="EMBL" id="BAAAOG010000009">
    <property type="protein sequence ID" value="GAA1967761.1"/>
    <property type="molecule type" value="Genomic_DNA"/>
</dbReference>
<proteinExistence type="predicted"/>
<evidence type="ECO:0000313" key="1">
    <source>
        <dbReference type="EMBL" id="GAA1967761.1"/>
    </source>
</evidence>
<organism evidence="1 2">
    <name type="scientific">Microbacterium deminutum</name>
    <dbReference type="NCBI Taxonomy" id="344164"/>
    <lineage>
        <taxon>Bacteria</taxon>
        <taxon>Bacillati</taxon>
        <taxon>Actinomycetota</taxon>
        <taxon>Actinomycetes</taxon>
        <taxon>Micrococcales</taxon>
        <taxon>Microbacteriaceae</taxon>
        <taxon>Microbacterium</taxon>
    </lineage>
</organism>
<name>A0ABP5CRK9_9MICO</name>
<protein>
    <submittedName>
        <fullName evidence="1">Uncharacterized protein</fullName>
    </submittedName>
</protein>
<gene>
    <name evidence="1" type="ORF">GCM10009776_33510</name>
</gene>
<dbReference type="Proteomes" id="UP001499933">
    <property type="component" value="Unassembled WGS sequence"/>
</dbReference>
<evidence type="ECO:0000313" key="2">
    <source>
        <dbReference type="Proteomes" id="UP001499933"/>
    </source>
</evidence>